<evidence type="ECO:0000313" key="1">
    <source>
        <dbReference type="Proteomes" id="UP000887579"/>
    </source>
</evidence>
<protein>
    <submittedName>
        <fullName evidence="2">tRNA (adenine(58)-N(1))-methyltransferase non-catalytic subunit TRM6</fullName>
    </submittedName>
</protein>
<reference evidence="2" key="1">
    <citation type="submission" date="2022-11" db="UniProtKB">
        <authorList>
            <consortium name="WormBaseParasite"/>
        </authorList>
    </citation>
    <scope>IDENTIFICATION</scope>
</reference>
<name>A0AC34FQD6_9BILA</name>
<dbReference type="WBParaSite" id="ES5_v2.g19634.t1">
    <property type="protein sequence ID" value="ES5_v2.g19634.t1"/>
    <property type="gene ID" value="ES5_v2.g19634"/>
</dbReference>
<dbReference type="Proteomes" id="UP000887579">
    <property type="component" value="Unplaced"/>
</dbReference>
<sequence length="201" mass="22135">MSLIESGKYVIVRKQKGDHLRLSKVNERSVVAIEKLRVNLKNAIGKPFGLFEVKNGHIGASLSLIDGGAEHLKTLEDFRSAVTVTTTTASTTPSRKRPLEGEPEADEAPPTKISAQAVTMEEVLSMKSSGASTSVIVSTLVQGNTNFSERTDYSKEKYVSKKVKHHSDQVYILAPTIRMIAQTIYRRNSETAAFLRYLPSL</sequence>
<proteinExistence type="predicted"/>
<accession>A0AC34FQD6</accession>
<organism evidence="1 2">
    <name type="scientific">Panagrolaimus sp. ES5</name>
    <dbReference type="NCBI Taxonomy" id="591445"/>
    <lineage>
        <taxon>Eukaryota</taxon>
        <taxon>Metazoa</taxon>
        <taxon>Ecdysozoa</taxon>
        <taxon>Nematoda</taxon>
        <taxon>Chromadorea</taxon>
        <taxon>Rhabditida</taxon>
        <taxon>Tylenchina</taxon>
        <taxon>Panagrolaimomorpha</taxon>
        <taxon>Panagrolaimoidea</taxon>
        <taxon>Panagrolaimidae</taxon>
        <taxon>Panagrolaimus</taxon>
    </lineage>
</organism>
<evidence type="ECO:0000313" key="2">
    <source>
        <dbReference type="WBParaSite" id="ES5_v2.g19634.t1"/>
    </source>
</evidence>